<dbReference type="SUPFAM" id="SSF53822">
    <property type="entry name" value="Periplasmic binding protein-like I"/>
    <property type="match status" value="1"/>
</dbReference>
<keyword evidence="2 3" id="KW-0732">Signal</keyword>
<gene>
    <name evidence="5" type="ORF">GCM10009839_55500</name>
</gene>
<comment type="caution">
    <text evidence="5">The sequence shown here is derived from an EMBL/GenBank/DDBJ whole genome shotgun (WGS) entry which is preliminary data.</text>
</comment>
<dbReference type="Gene3D" id="3.40.50.2300">
    <property type="match status" value="2"/>
</dbReference>
<dbReference type="Pfam" id="PF13458">
    <property type="entry name" value="Peripla_BP_6"/>
    <property type="match status" value="1"/>
</dbReference>
<sequence>MAGGRRRRAFAALALAAASTAAAAGCGGGWNSGSGSEAGAGAGAGAAAGTVEYAPAGAKPLVVGLLLSASGPYSSIAEDVNDGFHLYLTQHGERLGGRPATVASADEGTAARDATIGVQHLLRDGAQAIVGPISGTSFEAVAPITNSVHVPLVGVVARPDMSDIHYVWNVAFMSTDPGTAIAPYIYSHIKGPVYAIGGNYPGGWEQIRGFTDYFTALGGQLANASGRAEFTQSEDTTDFTSYLAAIKASGAKAVYCSFTGMEAVRFVQQYAMSPVRNVPLFAAGFVTDGSLLTLEGPAAANITSVLDYSPDVDTAENRAFVSAWSAGHGGQQPSVYALTGYDAAALLDEAAAKAGPNAGAEAINAAIAALGRIDSPRGAWQFATATHAPIQKWYLRRVQTDGTSLANVELQELATLPD</sequence>
<organism evidence="5 6">
    <name type="scientific">Catenulispora yoronensis</name>
    <dbReference type="NCBI Taxonomy" id="450799"/>
    <lineage>
        <taxon>Bacteria</taxon>
        <taxon>Bacillati</taxon>
        <taxon>Actinomycetota</taxon>
        <taxon>Actinomycetes</taxon>
        <taxon>Catenulisporales</taxon>
        <taxon>Catenulisporaceae</taxon>
        <taxon>Catenulispora</taxon>
    </lineage>
</organism>
<proteinExistence type="inferred from homology"/>
<evidence type="ECO:0000313" key="6">
    <source>
        <dbReference type="Proteomes" id="UP001500751"/>
    </source>
</evidence>
<protein>
    <submittedName>
        <fullName evidence="5">Substrate-binding domain-containing protein</fullName>
    </submittedName>
</protein>
<comment type="similarity">
    <text evidence="1">Belongs to the leucine-binding protein family.</text>
</comment>
<keyword evidence="6" id="KW-1185">Reference proteome</keyword>
<evidence type="ECO:0000256" key="2">
    <source>
        <dbReference type="ARBA" id="ARBA00022729"/>
    </source>
</evidence>
<dbReference type="PROSITE" id="PS51257">
    <property type="entry name" value="PROKAR_LIPOPROTEIN"/>
    <property type="match status" value="1"/>
</dbReference>
<dbReference type="PANTHER" id="PTHR30483:SF6">
    <property type="entry name" value="PERIPLASMIC BINDING PROTEIN OF ABC TRANSPORTER FOR NATURAL AMINO ACIDS"/>
    <property type="match status" value="1"/>
</dbReference>
<feature type="domain" description="Leucine-binding protein" evidence="4">
    <location>
        <begin position="61"/>
        <end position="402"/>
    </location>
</feature>
<dbReference type="PANTHER" id="PTHR30483">
    <property type="entry name" value="LEUCINE-SPECIFIC-BINDING PROTEIN"/>
    <property type="match status" value="1"/>
</dbReference>
<evidence type="ECO:0000259" key="4">
    <source>
        <dbReference type="Pfam" id="PF13458"/>
    </source>
</evidence>
<reference evidence="6" key="1">
    <citation type="journal article" date="2019" name="Int. J. Syst. Evol. Microbiol.">
        <title>The Global Catalogue of Microorganisms (GCM) 10K type strain sequencing project: providing services to taxonomists for standard genome sequencing and annotation.</title>
        <authorList>
            <consortium name="The Broad Institute Genomics Platform"/>
            <consortium name="The Broad Institute Genome Sequencing Center for Infectious Disease"/>
            <person name="Wu L."/>
            <person name="Ma J."/>
        </authorList>
    </citation>
    <scope>NUCLEOTIDE SEQUENCE [LARGE SCALE GENOMIC DNA]</scope>
    <source>
        <strain evidence="6">JCM 16014</strain>
    </source>
</reference>
<feature type="signal peptide" evidence="3">
    <location>
        <begin position="1"/>
        <end position="23"/>
    </location>
</feature>
<feature type="chain" id="PRO_5047402436" evidence="3">
    <location>
        <begin position="24"/>
        <end position="418"/>
    </location>
</feature>
<dbReference type="Proteomes" id="UP001500751">
    <property type="component" value="Unassembled WGS sequence"/>
</dbReference>
<name>A0ABP5GEQ8_9ACTN</name>
<dbReference type="EMBL" id="BAAAQN010000037">
    <property type="protein sequence ID" value="GAA2044662.1"/>
    <property type="molecule type" value="Genomic_DNA"/>
</dbReference>
<accession>A0ABP5GEQ8</accession>
<dbReference type="InterPro" id="IPR028081">
    <property type="entry name" value="Leu-bd"/>
</dbReference>
<dbReference type="InterPro" id="IPR051010">
    <property type="entry name" value="BCAA_transport"/>
</dbReference>
<evidence type="ECO:0000256" key="3">
    <source>
        <dbReference type="SAM" id="SignalP"/>
    </source>
</evidence>
<evidence type="ECO:0000256" key="1">
    <source>
        <dbReference type="ARBA" id="ARBA00010062"/>
    </source>
</evidence>
<dbReference type="RefSeq" id="WP_344668602.1">
    <property type="nucleotide sequence ID" value="NZ_BAAAQN010000037.1"/>
</dbReference>
<evidence type="ECO:0000313" key="5">
    <source>
        <dbReference type="EMBL" id="GAA2044662.1"/>
    </source>
</evidence>
<dbReference type="InterPro" id="IPR028082">
    <property type="entry name" value="Peripla_BP_I"/>
</dbReference>